<keyword evidence="1" id="KW-1133">Transmembrane helix</keyword>
<keyword evidence="1" id="KW-0472">Membrane</keyword>
<proteinExistence type="predicted"/>
<dbReference type="RefSeq" id="WP_420244440.1">
    <property type="nucleotide sequence ID" value="NZ_BOPV01000001.1"/>
</dbReference>
<feature type="transmembrane region" description="Helical" evidence="1">
    <location>
        <begin position="215"/>
        <end position="238"/>
    </location>
</feature>
<feature type="transmembrane region" description="Helical" evidence="1">
    <location>
        <begin position="61"/>
        <end position="84"/>
    </location>
</feature>
<feature type="transmembrane region" description="Helical" evidence="1">
    <location>
        <begin position="135"/>
        <end position="152"/>
    </location>
</feature>
<organism evidence="2 3">
    <name type="scientific">Roseiterribacter gracilis</name>
    <dbReference type="NCBI Taxonomy" id="2812848"/>
    <lineage>
        <taxon>Bacteria</taxon>
        <taxon>Pseudomonadati</taxon>
        <taxon>Pseudomonadota</taxon>
        <taxon>Alphaproteobacteria</taxon>
        <taxon>Rhodospirillales</taxon>
        <taxon>Roseiterribacteraceae</taxon>
        <taxon>Roseiterribacter</taxon>
    </lineage>
</organism>
<evidence type="ECO:0000313" key="2">
    <source>
        <dbReference type="EMBL" id="GIL41097.1"/>
    </source>
</evidence>
<keyword evidence="3" id="KW-1185">Reference proteome</keyword>
<dbReference type="AlphaFoldDB" id="A0A8S8XHS2"/>
<dbReference type="EMBL" id="BOPV01000001">
    <property type="protein sequence ID" value="GIL41097.1"/>
    <property type="molecule type" value="Genomic_DNA"/>
</dbReference>
<evidence type="ECO:0000256" key="1">
    <source>
        <dbReference type="SAM" id="Phobius"/>
    </source>
</evidence>
<protein>
    <submittedName>
        <fullName evidence="2">Uncharacterized protein</fullName>
    </submittedName>
</protein>
<dbReference type="Proteomes" id="UP000681075">
    <property type="component" value="Unassembled WGS sequence"/>
</dbReference>
<keyword evidence="1" id="KW-0812">Transmembrane</keyword>
<comment type="caution">
    <text evidence="2">The sequence shown here is derived from an EMBL/GenBank/DDBJ whole genome shotgun (WGS) entry which is preliminary data.</text>
</comment>
<name>A0A8S8XHS2_9PROT</name>
<reference evidence="2" key="1">
    <citation type="submission" date="2021-02" db="EMBL/GenBank/DDBJ databases">
        <title>Genome sequence of Rhodospirillales sp. strain TMPK1 isolated from soil.</title>
        <authorList>
            <person name="Nakai R."/>
            <person name="Kusada H."/>
            <person name="Tamaki H."/>
        </authorList>
    </citation>
    <scope>NUCLEOTIDE SEQUENCE</scope>
    <source>
        <strain evidence="2">TMPK1</strain>
    </source>
</reference>
<feature type="transmembrane region" description="Helical" evidence="1">
    <location>
        <begin position="181"/>
        <end position="203"/>
    </location>
</feature>
<evidence type="ECO:0000313" key="3">
    <source>
        <dbReference type="Proteomes" id="UP000681075"/>
    </source>
</evidence>
<feature type="transmembrane region" description="Helical" evidence="1">
    <location>
        <begin position="105"/>
        <end position="129"/>
    </location>
</feature>
<gene>
    <name evidence="2" type="ORF">TMPK1_33340</name>
</gene>
<accession>A0A8S8XHS2</accession>
<sequence>MATRFPLSLAFKRALEWPLENWRSLLPATLLLGLVDAACFAGVLAAVNVDEAGVLQPRAEAGPLLLGALLIASIVGLAYGLGLYRRVLLGEHRPGLSLFVLDRRLLRAIGVGARMCGIGFTLVLASALLSRLVGIPAFLPTLVLFAYLALIVPRFRLAFAAAALDEPNPTLGEAWRRTRGAAVNVVVGVVSIYLVLTVAQWIVALLPLLNEGVPAFLIAGLFAALQSCVSVVFLALAYDALVRGGGPESHVSLH</sequence>